<accession>A0AAN7KDG7</accession>
<dbReference type="PANTHER" id="PTHR33142">
    <property type="entry name" value="CYCLIN-DEPENDENT PROTEIN KINASE INHIBITOR SMR13"/>
    <property type="match status" value="1"/>
</dbReference>
<dbReference type="EMBL" id="JAXIOK010000008">
    <property type="protein sequence ID" value="KAK4764052.1"/>
    <property type="molecule type" value="Genomic_DNA"/>
</dbReference>
<dbReference type="PANTHER" id="PTHR33142:SF89">
    <property type="entry name" value="CYCLIN-DEPENDENT PROTEIN KINASE INHIBITOR SMR2"/>
    <property type="match status" value="1"/>
</dbReference>
<evidence type="ECO:0000313" key="5">
    <source>
        <dbReference type="Proteomes" id="UP001345219"/>
    </source>
</evidence>
<evidence type="ECO:0000256" key="3">
    <source>
        <dbReference type="SAM" id="MobiDB-lite"/>
    </source>
</evidence>
<gene>
    <name evidence="4" type="ORF">SAY87_013490</name>
</gene>
<evidence type="ECO:0008006" key="6">
    <source>
        <dbReference type="Google" id="ProtNLM"/>
    </source>
</evidence>
<sequence>MLCLFPSYSLLPSSYRSSTSHSSMSEGGLLEELSAAENSDSRQSDYDRDGFRTPVSEHQKIPSARSCPPAPRKRRPPVTPRKRKLMQFFEATGREEVESFFELTMLNNKPDHKRRCTSL</sequence>
<reference evidence="4 5" key="1">
    <citation type="journal article" date="2023" name="Hortic Res">
        <title>Pangenome of water caltrop reveals structural variations and asymmetric subgenome divergence after allopolyploidization.</title>
        <authorList>
            <person name="Zhang X."/>
            <person name="Chen Y."/>
            <person name="Wang L."/>
            <person name="Yuan Y."/>
            <person name="Fang M."/>
            <person name="Shi L."/>
            <person name="Lu R."/>
            <person name="Comes H.P."/>
            <person name="Ma Y."/>
            <person name="Chen Y."/>
            <person name="Huang G."/>
            <person name="Zhou Y."/>
            <person name="Zheng Z."/>
            <person name="Qiu Y."/>
        </authorList>
    </citation>
    <scope>NUCLEOTIDE SEQUENCE [LARGE SCALE GENOMIC DNA]</scope>
    <source>
        <tissue evidence="4">Roots</tissue>
    </source>
</reference>
<dbReference type="GO" id="GO:0032875">
    <property type="term" value="P:regulation of DNA endoreduplication"/>
    <property type="evidence" value="ECO:0007669"/>
    <property type="project" value="InterPro"/>
</dbReference>
<keyword evidence="5" id="KW-1185">Reference proteome</keyword>
<feature type="compositionally biased region" description="Basic and acidic residues" evidence="3">
    <location>
        <begin position="39"/>
        <end position="60"/>
    </location>
</feature>
<feature type="compositionally biased region" description="Basic residues" evidence="3">
    <location>
        <begin position="71"/>
        <end position="82"/>
    </location>
</feature>
<evidence type="ECO:0000256" key="2">
    <source>
        <dbReference type="ARBA" id="ARBA00023306"/>
    </source>
</evidence>
<dbReference type="Proteomes" id="UP001345219">
    <property type="component" value="Chromosome 11"/>
</dbReference>
<protein>
    <recommendedName>
        <fullName evidence="6">Cyclin-dependent protein kinase inhibitor SMR1</fullName>
    </recommendedName>
</protein>
<feature type="region of interest" description="Disordered" evidence="3">
    <location>
        <begin position="12"/>
        <end position="82"/>
    </location>
</feature>
<comment type="caution">
    <text evidence="4">The sequence shown here is derived from an EMBL/GenBank/DDBJ whole genome shotgun (WGS) entry which is preliminary data.</text>
</comment>
<dbReference type="InterPro" id="IPR040389">
    <property type="entry name" value="SMR"/>
</dbReference>
<organism evidence="4 5">
    <name type="scientific">Trapa incisa</name>
    <dbReference type="NCBI Taxonomy" id="236973"/>
    <lineage>
        <taxon>Eukaryota</taxon>
        <taxon>Viridiplantae</taxon>
        <taxon>Streptophyta</taxon>
        <taxon>Embryophyta</taxon>
        <taxon>Tracheophyta</taxon>
        <taxon>Spermatophyta</taxon>
        <taxon>Magnoliopsida</taxon>
        <taxon>eudicotyledons</taxon>
        <taxon>Gunneridae</taxon>
        <taxon>Pentapetalae</taxon>
        <taxon>rosids</taxon>
        <taxon>malvids</taxon>
        <taxon>Myrtales</taxon>
        <taxon>Lythraceae</taxon>
        <taxon>Trapa</taxon>
    </lineage>
</organism>
<feature type="compositionally biased region" description="Low complexity" evidence="3">
    <location>
        <begin position="12"/>
        <end position="38"/>
    </location>
</feature>
<keyword evidence="1" id="KW-0649">Protein kinase inhibitor</keyword>
<dbReference type="AlphaFoldDB" id="A0AAN7KDG7"/>
<dbReference type="GO" id="GO:0004860">
    <property type="term" value="F:protein kinase inhibitor activity"/>
    <property type="evidence" value="ECO:0007669"/>
    <property type="project" value="UniProtKB-KW"/>
</dbReference>
<evidence type="ECO:0000256" key="1">
    <source>
        <dbReference type="ARBA" id="ARBA00023013"/>
    </source>
</evidence>
<name>A0AAN7KDG7_9MYRT</name>
<proteinExistence type="predicted"/>
<evidence type="ECO:0000313" key="4">
    <source>
        <dbReference type="EMBL" id="KAK4764052.1"/>
    </source>
</evidence>
<keyword evidence="2" id="KW-0131">Cell cycle</keyword>